<feature type="compositionally biased region" description="Basic and acidic residues" evidence="6">
    <location>
        <begin position="374"/>
        <end position="391"/>
    </location>
</feature>
<keyword evidence="10" id="KW-1185">Reference proteome</keyword>
<evidence type="ECO:0000256" key="4">
    <source>
        <dbReference type="ARBA" id="ARBA00023002"/>
    </source>
</evidence>
<protein>
    <recommendedName>
        <fullName evidence="8">FAD-binding domain-containing protein</fullName>
    </recommendedName>
</protein>
<keyword evidence="7" id="KW-1133">Transmembrane helix</keyword>
<proteinExistence type="inferred from homology"/>
<dbReference type="AlphaFoldDB" id="A0A9P0ESD7"/>
<dbReference type="PRINTS" id="PR00420">
    <property type="entry name" value="RNGMNOXGNASE"/>
</dbReference>
<dbReference type="PANTHER" id="PTHR13789:SF147">
    <property type="entry name" value="PUTATIVE (AFU_ORTHOLOGUE AFUA_2G01950)-RELATED"/>
    <property type="match status" value="1"/>
</dbReference>
<evidence type="ECO:0000256" key="1">
    <source>
        <dbReference type="ARBA" id="ARBA00007992"/>
    </source>
</evidence>
<evidence type="ECO:0000313" key="9">
    <source>
        <dbReference type="EMBL" id="CAH0057773.1"/>
    </source>
</evidence>
<dbReference type="OrthoDB" id="16820at2759"/>
<evidence type="ECO:0000256" key="2">
    <source>
        <dbReference type="ARBA" id="ARBA00022630"/>
    </source>
</evidence>
<dbReference type="EMBL" id="CABFOC020000074">
    <property type="protein sequence ID" value="CAH0057773.1"/>
    <property type="molecule type" value="Genomic_DNA"/>
</dbReference>
<feature type="domain" description="FAD-binding" evidence="8">
    <location>
        <begin position="15"/>
        <end position="369"/>
    </location>
</feature>
<dbReference type="SUPFAM" id="SSF54373">
    <property type="entry name" value="FAD-linked reductases, C-terminal domain"/>
    <property type="match status" value="1"/>
</dbReference>
<accession>A0A9P0ESD7</accession>
<reference evidence="9 10" key="2">
    <citation type="submission" date="2021-10" db="EMBL/GenBank/DDBJ databases">
        <authorList>
            <person name="Piombo E."/>
        </authorList>
    </citation>
    <scope>NUCLEOTIDE SEQUENCE [LARGE SCALE GENOMIC DNA]</scope>
</reference>
<evidence type="ECO:0000256" key="7">
    <source>
        <dbReference type="SAM" id="Phobius"/>
    </source>
</evidence>
<comment type="similarity">
    <text evidence="1">Belongs to the paxM FAD-dependent monooxygenase family.</text>
</comment>
<reference evidence="10" key="1">
    <citation type="submission" date="2019-06" db="EMBL/GenBank/DDBJ databases">
        <authorList>
            <person name="Broberg M."/>
        </authorList>
    </citation>
    <scope>NUCLEOTIDE SEQUENCE [LARGE SCALE GENOMIC DNA]</scope>
</reference>
<dbReference type="Proteomes" id="UP000775872">
    <property type="component" value="Unassembled WGS sequence"/>
</dbReference>
<dbReference type="GO" id="GO:0071949">
    <property type="term" value="F:FAD binding"/>
    <property type="evidence" value="ECO:0007669"/>
    <property type="project" value="InterPro"/>
</dbReference>
<dbReference type="SUPFAM" id="SSF51905">
    <property type="entry name" value="FAD/NAD(P)-binding domain"/>
    <property type="match status" value="1"/>
</dbReference>
<dbReference type="PANTHER" id="PTHR13789">
    <property type="entry name" value="MONOOXYGENASE"/>
    <property type="match status" value="1"/>
</dbReference>
<dbReference type="InterPro" id="IPR036188">
    <property type="entry name" value="FAD/NAD-bd_sf"/>
</dbReference>
<feature type="transmembrane region" description="Helical" evidence="7">
    <location>
        <begin position="12"/>
        <end position="33"/>
    </location>
</feature>
<dbReference type="InterPro" id="IPR002938">
    <property type="entry name" value="FAD-bd"/>
</dbReference>
<keyword evidence="4" id="KW-0560">Oxidoreductase</keyword>
<evidence type="ECO:0000256" key="3">
    <source>
        <dbReference type="ARBA" id="ARBA00022827"/>
    </source>
</evidence>
<dbReference type="Gene3D" id="3.50.50.60">
    <property type="entry name" value="FAD/NAD(P)-binding domain"/>
    <property type="match status" value="1"/>
</dbReference>
<dbReference type="GO" id="GO:0004497">
    <property type="term" value="F:monooxygenase activity"/>
    <property type="evidence" value="ECO:0007669"/>
    <property type="project" value="UniProtKB-KW"/>
</dbReference>
<dbReference type="Pfam" id="PF01494">
    <property type="entry name" value="FAD_binding_3"/>
    <property type="match status" value="1"/>
</dbReference>
<dbReference type="InterPro" id="IPR050493">
    <property type="entry name" value="FAD-dep_Monooxygenase_BioMet"/>
</dbReference>
<organism evidence="9 10">
    <name type="scientific">Clonostachys solani</name>
    <dbReference type="NCBI Taxonomy" id="160281"/>
    <lineage>
        <taxon>Eukaryota</taxon>
        <taxon>Fungi</taxon>
        <taxon>Dikarya</taxon>
        <taxon>Ascomycota</taxon>
        <taxon>Pezizomycotina</taxon>
        <taxon>Sordariomycetes</taxon>
        <taxon>Hypocreomycetidae</taxon>
        <taxon>Hypocreales</taxon>
        <taxon>Bionectriaceae</taxon>
        <taxon>Clonostachys</taxon>
    </lineage>
</organism>
<evidence type="ECO:0000256" key="6">
    <source>
        <dbReference type="SAM" id="MobiDB-lite"/>
    </source>
</evidence>
<evidence type="ECO:0000259" key="8">
    <source>
        <dbReference type="Pfam" id="PF01494"/>
    </source>
</evidence>
<name>A0A9P0ESD7_9HYPO</name>
<keyword evidence="5" id="KW-0503">Monooxygenase</keyword>
<keyword evidence="7" id="KW-0472">Membrane</keyword>
<gene>
    <name evidence="9" type="ORF">CSOL1703_00007563</name>
</gene>
<sequence>MATLNGNSPSEAPLVIVVGAGLGGLSAAVAIALTGHYRVLVLEAASRLGEIGAGIQLSSNCSKLLIRWGCAKYLEPNVVAPHRGRVCRWQDGEILTERIMNPAAEEKFGAPYWHIHRADLHQGLLDRARQLGVELRTSTPVAKVRTGDDETSPGVILESGETLECRFVVGADGIHSKIRTTLFPGFEKPRPTGDLAYRFRVATADMLDDEILKPLAETPDTHSWWGPGKHIVGYMLRGKQMYNVITLFPDDGSLGDATRGTGTSDHLKEIYDGWCPKVTRLIEKAQESQLIKWKLMDLPPLEKWNVGRCVLLGDACHPMLPYLAQGSCSAMEDAAFLAECLKHLPDQLEIAADIYSRYRKPRATKIQMFSRDQRARNHLPDGPEQRERDAVLKNPDQQTRAHVWTWDAADGSPAGDWVTGLHGYDAEHEAVKAIRSEGLALSKI</sequence>
<keyword evidence="7" id="KW-0812">Transmembrane</keyword>
<comment type="caution">
    <text evidence="9">The sequence shown here is derived from an EMBL/GenBank/DDBJ whole genome shotgun (WGS) entry which is preliminary data.</text>
</comment>
<evidence type="ECO:0000256" key="5">
    <source>
        <dbReference type="ARBA" id="ARBA00023033"/>
    </source>
</evidence>
<evidence type="ECO:0000313" key="10">
    <source>
        <dbReference type="Proteomes" id="UP000775872"/>
    </source>
</evidence>
<feature type="region of interest" description="Disordered" evidence="6">
    <location>
        <begin position="374"/>
        <end position="398"/>
    </location>
</feature>
<keyword evidence="3" id="KW-0274">FAD</keyword>
<keyword evidence="2" id="KW-0285">Flavoprotein</keyword>